<dbReference type="AlphaFoldDB" id="A0A5B7D1Q7"/>
<evidence type="ECO:0000313" key="2">
    <source>
        <dbReference type="EMBL" id="MPC15255.1"/>
    </source>
</evidence>
<comment type="caution">
    <text evidence="2">The sequence shown here is derived from an EMBL/GenBank/DDBJ whole genome shotgun (WGS) entry which is preliminary data.</text>
</comment>
<gene>
    <name evidence="2" type="ORF">E2C01_008041</name>
</gene>
<keyword evidence="3" id="KW-1185">Reference proteome</keyword>
<protein>
    <submittedName>
        <fullName evidence="2">Uncharacterized protein</fullName>
    </submittedName>
</protein>
<feature type="compositionally biased region" description="Acidic residues" evidence="1">
    <location>
        <begin position="7"/>
        <end position="16"/>
    </location>
</feature>
<dbReference type="EMBL" id="VSRR010000411">
    <property type="protein sequence ID" value="MPC15255.1"/>
    <property type="molecule type" value="Genomic_DNA"/>
</dbReference>
<accession>A0A5B7D1Q7</accession>
<sequence>MSWNLVDAEEVEDDEPPISGPSGGGKGKKSKDARRGGQVVIGGDVCVGPPLFTVTNPSPRHGRGTFMAASKTRPHYAQKHRHGHSILLIPAITLTDQRSTTSGCSHTNQ</sequence>
<feature type="region of interest" description="Disordered" evidence="1">
    <location>
        <begin position="1"/>
        <end position="41"/>
    </location>
</feature>
<dbReference type="Proteomes" id="UP000324222">
    <property type="component" value="Unassembled WGS sequence"/>
</dbReference>
<reference evidence="2 3" key="1">
    <citation type="submission" date="2019-05" db="EMBL/GenBank/DDBJ databases">
        <title>Another draft genome of Portunus trituberculatus and its Hox gene families provides insights of decapod evolution.</title>
        <authorList>
            <person name="Jeong J.-H."/>
            <person name="Song I."/>
            <person name="Kim S."/>
            <person name="Choi T."/>
            <person name="Kim D."/>
            <person name="Ryu S."/>
            <person name="Kim W."/>
        </authorList>
    </citation>
    <scope>NUCLEOTIDE SEQUENCE [LARGE SCALE GENOMIC DNA]</scope>
    <source>
        <tissue evidence="2">Muscle</tissue>
    </source>
</reference>
<evidence type="ECO:0000313" key="3">
    <source>
        <dbReference type="Proteomes" id="UP000324222"/>
    </source>
</evidence>
<proteinExistence type="predicted"/>
<organism evidence="2 3">
    <name type="scientific">Portunus trituberculatus</name>
    <name type="common">Swimming crab</name>
    <name type="synonym">Neptunus trituberculatus</name>
    <dbReference type="NCBI Taxonomy" id="210409"/>
    <lineage>
        <taxon>Eukaryota</taxon>
        <taxon>Metazoa</taxon>
        <taxon>Ecdysozoa</taxon>
        <taxon>Arthropoda</taxon>
        <taxon>Crustacea</taxon>
        <taxon>Multicrustacea</taxon>
        <taxon>Malacostraca</taxon>
        <taxon>Eumalacostraca</taxon>
        <taxon>Eucarida</taxon>
        <taxon>Decapoda</taxon>
        <taxon>Pleocyemata</taxon>
        <taxon>Brachyura</taxon>
        <taxon>Eubrachyura</taxon>
        <taxon>Portunoidea</taxon>
        <taxon>Portunidae</taxon>
        <taxon>Portuninae</taxon>
        <taxon>Portunus</taxon>
    </lineage>
</organism>
<name>A0A5B7D1Q7_PORTR</name>
<evidence type="ECO:0000256" key="1">
    <source>
        <dbReference type="SAM" id="MobiDB-lite"/>
    </source>
</evidence>